<evidence type="ECO:0000256" key="7">
    <source>
        <dbReference type="ARBA" id="ARBA00019179"/>
    </source>
</evidence>
<dbReference type="InterPro" id="IPR012337">
    <property type="entry name" value="RNaseH-like_sf"/>
</dbReference>
<dbReference type="GO" id="GO:0006298">
    <property type="term" value="P:mismatch repair"/>
    <property type="evidence" value="ECO:0007669"/>
    <property type="project" value="TreeGrafter"/>
</dbReference>
<evidence type="ECO:0000256" key="6">
    <source>
        <dbReference type="ARBA" id="ARBA00012180"/>
    </source>
</evidence>
<evidence type="ECO:0000259" key="17">
    <source>
        <dbReference type="PROSITE" id="PS51975"/>
    </source>
</evidence>
<dbReference type="GO" id="GO:0043137">
    <property type="term" value="P:DNA replication, removal of RNA primer"/>
    <property type="evidence" value="ECO:0007669"/>
    <property type="project" value="TreeGrafter"/>
</dbReference>
<keyword evidence="9 14" id="KW-0540">Nuclease</keyword>
<comment type="cofactor">
    <cofactor evidence="2">
        <name>Mg(2+)</name>
        <dbReference type="ChEBI" id="CHEBI:18420"/>
    </cofactor>
</comment>
<evidence type="ECO:0000256" key="15">
    <source>
        <dbReference type="PROSITE-ProRule" id="PRU01319"/>
    </source>
</evidence>
<evidence type="ECO:0000256" key="13">
    <source>
        <dbReference type="ARBA" id="ARBA00023211"/>
    </source>
</evidence>
<feature type="binding site" evidence="14 15">
    <location>
        <position position="168"/>
    </location>
    <ligand>
        <name>a divalent metal cation</name>
        <dbReference type="ChEBI" id="CHEBI:60240"/>
    </ligand>
</feature>
<evidence type="ECO:0000313" key="19">
    <source>
        <dbReference type="Proteomes" id="UP000184423"/>
    </source>
</evidence>
<dbReference type="Pfam" id="PF01351">
    <property type="entry name" value="RNase_HII"/>
    <property type="match status" value="1"/>
</dbReference>
<dbReference type="SUPFAM" id="SSF53098">
    <property type="entry name" value="Ribonuclease H-like"/>
    <property type="match status" value="1"/>
</dbReference>
<keyword evidence="12 14" id="KW-0378">Hydrolase</keyword>
<dbReference type="Proteomes" id="UP000184423">
    <property type="component" value="Unassembled WGS sequence"/>
</dbReference>
<dbReference type="FunFam" id="3.30.420.10:FF:000006">
    <property type="entry name" value="Ribonuclease HII"/>
    <property type="match status" value="1"/>
</dbReference>
<accession>A0A1M4SJP8</accession>
<keyword evidence="8 14" id="KW-0963">Cytoplasm</keyword>
<comment type="subcellular location">
    <subcellularLocation>
        <location evidence="4 14">Cytoplasm</location>
    </subcellularLocation>
</comment>
<feature type="binding site" evidence="14 15">
    <location>
        <position position="77"/>
    </location>
    <ligand>
        <name>a divalent metal cation</name>
        <dbReference type="ChEBI" id="CHEBI:60240"/>
    </ligand>
</feature>
<sequence length="251" mass="28750">MKIKELEDLIKNSSYEEFLNLKASYFDEEKKSIVNLFKKYENKFKKHQKLIDEYQKRLTYEKDLLNRGYRFIAGVDEVGRGPLAGPVYAAAVILDLNSPIYEIRDSKKLSDIKRKEISEKIKESSISYSIAFATEKEIDELNILNATKLAMKRAIEGLSVKPDFILIDAVKIDLGIDSDSLIKGDDLSVSIGAASIIAKVERDEFMDEIALKYPVYSFEKNKGYGTKEHIEAIKKYGPCEIHRRSFIKNMV</sequence>
<dbReference type="GO" id="GO:0030145">
    <property type="term" value="F:manganese ion binding"/>
    <property type="evidence" value="ECO:0007669"/>
    <property type="project" value="UniProtKB-UniRule"/>
</dbReference>
<comment type="function">
    <text evidence="3 14 16">Endonuclease that specifically degrades the RNA of RNA-DNA hybrids.</text>
</comment>
<dbReference type="GO" id="GO:0005737">
    <property type="term" value="C:cytoplasm"/>
    <property type="evidence" value="ECO:0007669"/>
    <property type="project" value="UniProtKB-SubCell"/>
</dbReference>
<dbReference type="RefSeq" id="WP_084106383.1">
    <property type="nucleotide sequence ID" value="NZ_FQVG01000002.1"/>
</dbReference>
<comment type="catalytic activity">
    <reaction evidence="1 14 15 16">
        <text>Endonucleolytic cleavage to 5'-phosphomonoester.</text>
        <dbReference type="EC" id="3.1.26.4"/>
    </reaction>
</comment>
<evidence type="ECO:0000256" key="14">
    <source>
        <dbReference type="HAMAP-Rule" id="MF_00052"/>
    </source>
</evidence>
<dbReference type="InterPro" id="IPR022898">
    <property type="entry name" value="RNase_HII"/>
</dbReference>
<gene>
    <name evidence="14" type="primary">rnhB</name>
    <name evidence="18" type="ORF">SAMN02746091_00145</name>
</gene>
<dbReference type="AlphaFoldDB" id="A0A1M4SJP8"/>
<dbReference type="NCBIfam" id="NF000594">
    <property type="entry name" value="PRK00015.1-1"/>
    <property type="match status" value="1"/>
</dbReference>
<dbReference type="NCBIfam" id="NF000595">
    <property type="entry name" value="PRK00015.1-3"/>
    <property type="match status" value="1"/>
</dbReference>
<evidence type="ECO:0000313" key="18">
    <source>
        <dbReference type="EMBL" id="SHE32463.1"/>
    </source>
</evidence>
<keyword evidence="11 14" id="KW-0255">Endonuclease</keyword>
<dbReference type="HAMAP" id="MF_00052_B">
    <property type="entry name" value="RNase_HII_B"/>
    <property type="match status" value="1"/>
</dbReference>
<evidence type="ECO:0000256" key="8">
    <source>
        <dbReference type="ARBA" id="ARBA00022490"/>
    </source>
</evidence>
<dbReference type="EC" id="3.1.26.4" evidence="6 14"/>
<evidence type="ECO:0000256" key="3">
    <source>
        <dbReference type="ARBA" id="ARBA00004065"/>
    </source>
</evidence>
<dbReference type="InterPro" id="IPR036397">
    <property type="entry name" value="RNaseH_sf"/>
</dbReference>
<dbReference type="InterPro" id="IPR024567">
    <property type="entry name" value="RNase_HII/HIII_dom"/>
</dbReference>
<comment type="similarity">
    <text evidence="5 14 16">Belongs to the RNase HII family.</text>
</comment>
<dbReference type="GO" id="GO:0003723">
    <property type="term" value="F:RNA binding"/>
    <property type="evidence" value="ECO:0007669"/>
    <property type="project" value="UniProtKB-UniRule"/>
</dbReference>
<keyword evidence="10 14" id="KW-0479">Metal-binding</keyword>
<proteinExistence type="inferred from homology"/>
<evidence type="ECO:0000256" key="11">
    <source>
        <dbReference type="ARBA" id="ARBA00022759"/>
    </source>
</evidence>
<organism evidence="18 19">
    <name type="scientific">Caloramator proteoclasticus DSM 10124</name>
    <dbReference type="NCBI Taxonomy" id="1121262"/>
    <lineage>
        <taxon>Bacteria</taxon>
        <taxon>Bacillati</taxon>
        <taxon>Bacillota</taxon>
        <taxon>Clostridia</taxon>
        <taxon>Eubacteriales</taxon>
        <taxon>Clostridiaceae</taxon>
        <taxon>Caloramator</taxon>
    </lineage>
</organism>
<dbReference type="EMBL" id="FQVG01000002">
    <property type="protein sequence ID" value="SHE32463.1"/>
    <property type="molecule type" value="Genomic_DNA"/>
</dbReference>
<evidence type="ECO:0000256" key="16">
    <source>
        <dbReference type="RuleBase" id="RU003515"/>
    </source>
</evidence>
<evidence type="ECO:0000256" key="5">
    <source>
        <dbReference type="ARBA" id="ARBA00007383"/>
    </source>
</evidence>
<feature type="binding site" evidence="14 15">
    <location>
        <position position="76"/>
    </location>
    <ligand>
        <name>a divalent metal cation</name>
        <dbReference type="ChEBI" id="CHEBI:60240"/>
    </ligand>
</feature>
<name>A0A1M4SJP8_9CLOT</name>
<evidence type="ECO:0000256" key="9">
    <source>
        <dbReference type="ARBA" id="ARBA00022722"/>
    </source>
</evidence>
<dbReference type="CDD" id="cd07182">
    <property type="entry name" value="RNase_HII_bacteria_HII_like"/>
    <property type="match status" value="1"/>
</dbReference>
<reference evidence="19" key="1">
    <citation type="submission" date="2016-11" db="EMBL/GenBank/DDBJ databases">
        <authorList>
            <person name="Varghese N."/>
            <person name="Submissions S."/>
        </authorList>
    </citation>
    <scope>NUCLEOTIDE SEQUENCE [LARGE SCALE GENOMIC DNA]</scope>
    <source>
        <strain evidence="19">DSM 10124</strain>
    </source>
</reference>
<comment type="cofactor">
    <cofactor evidence="14 15">
        <name>Mn(2+)</name>
        <dbReference type="ChEBI" id="CHEBI:29035"/>
    </cofactor>
    <cofactor evidence="14 15">
        <name>Mg(2+)</name>
        <dbReference type="ChEBI" id="CHEBI:18420"/>
    </cofactor>
    <text evidence="14 15">Manganese or magnesium. Binds 1 divalent metal ion per monomer in the absence of substrate. May bind a second metal ion after substrate binding.</text>
</comment>
<evidence type="ECO:0000256" key="12">
    <source>
        <dbReference type="ARBA" id="ARBA00022801"/>
    </source>
</evidence>
<dbReference type="GO" id="GO:0004523">
    <property type="term" value="F:RNA-DNA hybrid ribonuclease activity"/>
    <property type="evidence" value="ECO:0007669"/>
    <property type="project" value="UniProtKB-UniRule"/>
</dbReference>
<keyword evidence="13 14" id="KW-0464">Manganese</keyword>
<dbReference type="PANTHER" id="PTHR10954:SF18">
    <property type="entry name" value="RIBONUCLEASE HII"/>
    <property type="match status" value="1"/>
</dbReference>
<dbReference type="Gene3D" id="3.30.420.10">
    <property type="entry name" value="Ribonuclease H-like superfamily/Ribonuclease H"/>
    <property type="match status" value="1"/>
</dbReference>
<evidence type="ECO:0000256" key="1">
    <source>
        <dbReference type="ARBA" id="ARBA00000077"/>
    </source>
</evidence>
<dbReference type="PANTHER" id="PTHR10954">
    <property type="entry name" value="RIBONUCLEASE H2 SUBUNIT A"/>
    <property type="match status" value="1"/>
</dbReference>
<evidence type="ECO:0000256" key="10">
    <source>
        <dbReference type="ARBA" id="ARBA00022723"/>
    </source>
</evidence>
<dbReference type="InterPro" id="IPR001352">
    <property type="entry name" value="RNase_HII/HIII"/>
</dbReference>
<protein>
    <recommendedName>
        <fullName evidence="7 14">Ribonuclease HII</fullName>
        <shortName evidence="14">RNase HII</shortName>
        <ecNumber evidence="6 14">3.1.26.4</ecNumber>
    </recommendedName>
</protein>
<feature type="domain" description="RNase H type-2" evidence="17">
    <location>
        <begin position="70"/>
        <end position="251"/>
    </location>
</feature>
<evidence type="ECO:0000256" key="2">
    <source>
        <dbReference type="ARBA" id="ARBA00001946"/>
    </source>
</evidence>
<keyword evidence="19" id="KW-1185">Reference proteome</keyword>
<evidence type="ECO:0000256" key="4">
    <source>
        <dbReference type="ARBA" id="ARBA00004496"/>
    </source>
</evidence>
<dbReference type="PROSITE" id="PS51975">
    <property type="entry name" value="RNASE_H_2"/>
    <property type="match status" value="1"/>
</dbReference>
<dbReference type="GO" id="GO:0032299">
    <property type="term" value="C:ribonuclease H2 complex"/>
    <property type="evidence" value="ECO:0007669"/>
    <property type="project" value="TreeGrafter"/>
</dbReference>